<protein>
    <recommendedName>
        <fullName evidence="3">STAS/SEC14 domain-containing protein</fullName>
    </recommendedName>
</protein>
<proteinExistence type="predicted"/>
<name>A0A927GIZ5_9BACT</name>
<dbReference type="Proteomes" id="UP000612233">
    <property type="component" value="Unassembled WGS sequence"/>
</dbReference>
<evidence type="ECO:0000313" key="1">
    <source>
        <dbReference type="EMBL" id="MBD2767591.1"/>
    </source>
</evidence>
<comment type="caution">
    <text evidence="1">The sequence shown here is derived from an EMBL/GenBank/DDBJ whole genome shotgun (WGS) entry which is preliminary data.</text>
</comment>
<reference evidence="1" key="1">
    <citation type="submission" date="2020-09" db="EMBL/GenBank/DDBJ databases">
        <authorList>
            <person name="Kim M.K."/>
        </authorList>
    </citation>
    <scope>NUCLEOTIDE SEQUENCE</scope>
    <source>
        <strain evidence="1">BT664</strain>
    </source>
</reference>
<dbReference type="RefSeq" id="WP_191004415.1">
    <property type="nucleotide sequence ID" value="NZ_JACXAD010000006.1"/>
</dbReference>
<evidence type="ECO:0008006" key="3">
    <source>
        <dbReference type="Google" id="ProtNLM"/>
    </source>
</evidence>
<gene>
    <name evidence="1" type="ORF">IC235_06765</name>
</gene>
<sequence length="141" mass="15701">MNLLLRTKEALYFQSPAGKIFHHPAGFVRLTWSAERTSIETVKAFYEQALALLIHSGARKILSDHGQRQPLSGVAQQWLIENWMPRLISQVHACHCALVEGTNALHRLAVQSVLNSSPSGLVFQRFATVEAAEAWLSGIRT</sequence>
<organism evidence="1 2">
    <name type="scientific">Hymenobacter montanus</name>
    <dbReference type="NCBI Taxonomy" id="2771359"/>
    <lineage>
        <taxon>Bacteria</taxon>
        <taxon>Pseudomonadati</taxon>
        <taxon>Bacteroidota</taxon>
        <taxon>Cytophagia</taxon>
        <taxon>Cytophagales</taxon>
        <taxon>Hymenobacteraceae</taxon>
        <taxon>Hymenobacter</taxon>
    </lineage>
</organism>
<evidence type="ECO:0000313" key="2">
    <source>
        <dbReference type="Proteomes" id="UP000612233"/>
    </source>
</evidence>
<dbReference type="AlphaFoldDB" id="A0A927GIZ5"/>
<dbReference type="EMBL" id="JACXAD010000006">
    <property type="protein sequence ID" value="MBD2767591.1"/>
    <property type="molecule type" value="Genomic_DNA"/>
</dbReference>
<accession>A0A927GIZ5</accession>
<keyword evidence="2" id="KW-1185">Reference proteome</keyword>